<evidence type="ECO:0000313" key="2">
    <source>
        <dbReference type="EMBL" id="ORY42460.1"/>
    </source>
</evidence>
<protein>
    <recommendedName>
        <fullName evidence="4">DDE-1 domain-containing protein</fullName>
    </recommendedName>
</protein>
<gene>
    <name evidence="2" type="ORF">BCR33DRAFT_295503</name>
</gene>
<keyword evidence="1" id="KW-0732">Signal</keyword>
<evidence type="ECO:0000313" key="3">
    <source>
        <dbReference type="Proteomes" id="UP000193642"/>
    </source>
</evidence>
<proteinExistence type="predicted"/>
<dbReference type="Proteomes" id="UP000193642">
    <property type="component" value="Unassembled WGS sequence"/>
</dbReference>
<organism evidence="2 3">
    <name type="scientific">Rhizoclosmatium globosum</name>
    <dbReference type="NCBI Taxonomy" id="329046"/>
    <lineage>
        <taxon>Eukaryota</taxon>
        <taxon>Fungi</taxon>
        <taxon>Fungi incertae sedis</taxon>
        <taxon>Chytridiomycota</taxon>
        <taxon>Chytridiomycota incertae sedis</taxon>
        <taxon>Chytridiomycetes</taxon>
        <taxon>Chytridiales</taxon>
        <taxon>Chytriomycetaceae</taxon>
        <taxon>Rhizoclosmatium</taxon>
    </lineage>
</organism>
<dbReference type="GO" id="GO:0046982">
    <property type="term" value="F:protein heterodimerization activity"/>
    <property type="evidence" value="ECO:0007669"/>
    <property type="project" value="InterPro"/>
</dbReference>
<reference evidence="2 3" key="1">
    <citation type="submission" date="2016-07" db="EMBL/GenBank/DDBJ databases">
        <title>Pervasive Adenine N6-methylation of Active Genes in Fungi.</title>
        <authorList>
            <consortium name="DOE Joint Genome Institute"/>
            <person name="Mondo S.J."/>
            <person name="Dannebaum R.O."/>
            <person name="Kuo R.C."/>
            <person name="Labutti K."/>
            <person name="Haridas S."/>
            <person name="Kuo A."/>
            <person name="Salamov A."/>
            <person name="Ahrendt S.R."/>
            <person name="Lipzen A."/>
            <person name="Sullivan W."/>
            <person name="Andreopoulos W.B."/>
            <person name="Clum A."/>
            <person name="Lindquist E."/>
            <person name="Daum C."/>
            <person name="Ramamoorthy G.K."/>
            <person name="Gryganskyi A."/>
            <person name="Culley D."/>
            <person name="Magnuson J.K."/>
            <person name="James T.Y."/>
            <person name="O'Malley M.A."/>
            <person name="Stajich J.E."/>
            <person name="Spatafora J.W."/>
            <person name="Visel A."/>
            <person name="Grigoriev I.V."/>
        </authorList>
    </citation>
    <scope>NUCLEOTIDE SEQUENCE [LARGE SCALE GENOMIC DNA]</scope>
    <source>
        <strain evidence="2 3">JEL800</strain>
    </source>
</reference>
<comment type="caution">
    <text evidence="2">The sequence shown here is derived from an EMBL/GenBank/DDBJ whole genome shotgun (WGS) entry which is preliminary data.</text>
</comment>
<dbReference type="AlphaFoldDB" id="A0A1Y2C5Y7"/>
<feature type="chain" id="PRO_5013050596" description="DDE-1 domain-containing protein" evidence="1">
    <location>
        <begin position="21"/>
        <end position="236"/>
    </location>
</feature>
<sequence>MLVLLSVWCFSLELIISSHGKISIQQVADRFIRTVARDLVGLLSGTNCVTVQPHDVVFVLKRYGRVCDSSLKSAIPAHPKYTNFQLYMLRAILTAFNSRPAVKTGTRSKKVSFIPYVTAAGERILDVLVLPINRGNLQIHDPDAGRRQKDITPMRIVFSETGFLSEKQWLPVLAELKASWNIFHPGLTPALLMDNLGVHKTTEALDFCLNLGIQGFFLPANNTHLLQPLDDVISRI</sequence>
<accession>A0A1Y2C5Y7</accession>
<feature type="signal peptide" evidence="1">
    <location>
        <begin position="1"/>
        <end position="20"/>
    </location>
</feature>
<evidence type="ECO:0000256" key="1">
    <source>
        <dbReference type="SAM" id="SignalP"/>
    </source>
</evidence>
<keyword evidence="3" id="KW-1185">Reference proteome</keyword>
<dbReference type="InterPro" id="IPR009072">
    <property type="entry name" value="Histone-fold"/>
</dbReference>
<dbReference type="OrthoDB" id="10065929at2759"/>
<dbReference type="EMBL" id="MCGO01000028">
    <property type="protein sequence ID" value="ORY42460.1"/>
    <property type="molecule type" value="Genomic_DNA"/>
</dbReference>
<evidence type="ECO:0008006" key="4">
    <source>
        <dbReference type="Google" id="ProtNLM"/>
    </source>
</evidence>
<name>A0A1Y2C5Y7_9FUNG</name>
<dbReference type="Gene3D" id="1.10.20.10">
    <property type="entry name" value="Histone, subunit A"/>
    <property type="match status" value="1"/>
</dbReference>